<name>A0A170PUI2_9ZZZZ</name>
<dbReference type="GO" id="GO:0016853">
    <property type="term" value="F:isomerase activity"/>
    <property type="evidence" value="ECO:0007669"/>
    <property type="project" value="InterPro"/>
</dbReference>
<dbReference type="SUPFAM" id="SSF74650">
    <property type="entry name" value="Galactose mutarotase-like"/>
    <property type="match status" value="1"/>
</dbReference>
<dbReference type="EMBL" id="CZQD01000048">
    <property type="protein sequence ID" value="CUS57816.1"/>
    <property type="molecule type" value="Genomic_DNA"/>
</dbReference>
<gene>
    <name evidence="1" type="ORF">MGWOODY_Hyp1896</name>
</gene>
<protein>
    <submittedName>
        <fullName evidence="1">Aldose epimerase family protein</fullName>
    </submittedName>
</protein>
<dbReference type="AlphaFoldDB" id="A0A170PUI2"/>
<sequence>MADSTALSRLILETKAMKLTLLPDLGGSVGGLTYMAQDILRPFERTADESPLQTAGFPLFPFSGRISEGRFAWNDRDVSLAPNFLPERHAIHGQAWHAAWQVAEHGSNHARLVFDYRPEDWPWAYRAEQDFRLRDDGLDLMLRLTNHGDDSMPAGLGWHPYFPRLDARVKVPVDRVWMSDEGMIPDRLVMPAAGADLSDWRIVDELDLDNAFTVSDRISCIEWPSRNLRVEMVSDAELGHMVIYTPKQQEFFCVEPVSHAPDAVNSQHPAELTGLHSLEPGETLSAQISLTIREI</sequence>
<dbReference type="Gene3D" id="2.70.98.10">
    <property type="match status" value="1"/>
</dbReference>
<dbReference type="InterPro" id="IPR008183">
    <property type="entry name" value="Aldose_1/G6P_1-epimerase"/>
</dbReference>
<dbReference type="InterPro" id="IPR011013">
    <property type="entry name" value="Gal_mutarotase_sf_dom"/>
</dbReference>
<organism evidence="1">
    <name type="scientific">hydrothermal vent metagenome</name>
    <dbReference type="NCBI Taxonomy" id="652676"/>
    <lineage>
        <taxon>unclassified sequences</taxon>
        <taxon>metagenomes</taxon>
        <taxon>ecological metagenomes</taxon>
    </lineage>
</organism>
<evidence type="ECO:0000313" key="1">
    <source>
        <dbReference type="EMBL" id="CUS57816.1"/>
    </source>
</evidence>
<dbReference type="CDD" id="cd09021">
    <property type="entry name" value="Aldose_epim_Ec_YphB"/>
    <property type="match status" value="1"/>
</dbReference>
<dbReference type="GO" id="GO:0005975">
    <property type="term" value="P:carbohydrate metabolic process"/>
    <property type="evidence" value="ECO:0007669"/>
    <property type="project" value="InterPro"/>
</dbReference>
<dbReference type="Pfam" id="PF01263">
    <property type="entry name" value="Aldose_epim"/>
    <property type="match status" value="1"/>
</dbReference>
<dbReference type="GO" id="GO:0030246">
    <property type="term" value="F:carbohydrate binding"/>
    <property type="evidence" value="ECO:0007669"/>
    <property type="project" value="InterPro"/>
</dbReference>
<proteinExistence type="predicted"/>
<dbReference type="InterPro" id="IPR014718">
    <property type="entry name" value="GH-type_carb-bd"/>
</dbReference>
<accession>A0A170PUI2</accession>
<reference evidence="1" key="1">
    <citation type="submission" date="2015-10" db="EMBL/GenBank/DDBJ databases">
        <authorList>
            <person name="Gilbert D.G."/>
        </authorList>
    </citation>
    <scope>NUCLEOTIDE SEQUENCE</scope>
</reference>